<dbReference type="EMBL" id="MN740233">
    <property type="protein sequence ID" value="QHT94963.1"/>
    <property type="molecule type" value="Genomic_DNA"/>
</dbReference>
<evidence type="ECO:0000256" key="1">
    <source>
        <dbReference type="SAM" id="Phobius"/>
    </source>
</evidence>
<feature type="transmembrane region" description="Helical" evidence="1">
    <location>
        <begin position="62"/>
        <end position="85"/>
    </location>
</feature>
<name>A0A6C0ITT2_9ZZZZ</name>
<accession>A0A6C0ITT2</accession>
<proteinExistence type="predicted"/>
<dbReference type="AlphaFoldDB" id="A0A6C0ITT2"/>
<keyword evidence="1" id="KW-0812">Transmembrane</keyword>
<keyword evidence="1" id="KW-0472">Membrane</keyword>
<evidence type="ECO:0000313" key="2">
    <source>
        <dbReference type="EMBL" id="QHT94963.1"/>
    </source>
</evidence>
<feature type="transmembrane region" description="Helical" evidence="1">
    <location>
        <begin position="125"/>
        <end position="147"/>
    </location>
</feature>
<reference evidence="2" key="1">
    <citation type="journal article" date="2020" name="Nature">
        <title>Giant virus diversity and host interactions through global metagenomics.</title>
        <authorList>
            <person name="Schulz F."/>
            <person name="Roux S."/>
            <person name="Paez-Espino D."/>
            <person name="Jungbluth S."/>
            <person name="Walsh D.A."/>
            <person name="Denef V.J."/>
            <person name="McMahon K.D."/>
            <person name="Konstantinidis K.T."/>
            <person name="Eloe-Fadrosh E.A."/>
            <person name="Kyrpides N.C."/>
            <person name="Woyke T."/>
        </authorList>
    </citation>
    <scope>NUCLEOTIDE SEQUENCE</scope>
    <source>
        <strain evidence="2">GVMAG-M-3300024261-37</strain>
    </source>
</reference>
<organism evidence="2">
    <name type="scientific">viral metagenome</name>
    <dbReference type="NCBI Taxonomy" id="1070528"/>
    <lineage>
        <taxon>unclassified sequences</taxon>
        <taxon>metagenomes</taxon>
        <taxon>organismal metagenomes</taxon>
    </lineage>
</organism>
<feature type="transmembrane region" description="Helical" evidence="1">
    <location>
        <begin position="97"/>
        <end position="119"/>
    </location>
</feature>
<protein>
    <submittedName>
        <fullName evidence="2">Uncharacterized protein</fullName>
    </submittedName>
</protein>
<keyword evidence="1" id="KW-1133">Transmembrane helix</keyword>
<sequence length="178" mass="20687">MSNSIANQNQSLHEDVVQAQVVRVIPINNAHEPEATQLTISDDMKKAYSYSYTIKWVSGIDIFFALLYSFYNWYWLFFVLCSYAGYHGAKKFKIFQLYFYFTYEVVSVIVKIASLIIMISDQTKMDGYGFTMSILSIIIGIWVSELTSKLIMMMRHMSDEQLNLLRNIGYTPRAIVYV</sequence>